<dbReference type="SUPFAM" id="SSF51110">
    <property type="entry name" value="alpha-D-mannose-specific plant lectins"/>
    <property type="match status" value="1"/>
</dbReference>
<evidence type="ECO:0000256" key="16">
    <source>
        <dbReference type="SAM" id="MobiDB-lite"/>
    </source>
</evidence>
<keyword evidence="11" id="KW-1015">Disulfide bond</keyword>
<dbReference type="GO" id="GO:0048544">
    <property type="term" value="P:recognition of pollen"/>
    <property type="evidence" value="ECO:0007669"/>
    <property type="project" value="InterPro"/>
</dbReference>
<evidence type="ECO:0000256" key="6">
    <source>
        <dbReference type="ARBA" id="ARBA00022679"/>
    </source>
</evidence>
<dbReference type="InterPro" id="IPR001480">
    <property type="entry name" value="Bulb-type_lectin_dom"/>
</dbReference>
<dbReference type="Gene3D" id="3.30.200.20">
    <property type="entry name" value="Phosphorylase Kinase, domain 1"/>
    <property type="match status" value="1"/>
</dbReference>
<feature type="transmembrane region" description="Helical" evidence="17">
    <location>
        <begin position="463"/>
        <end position="486"/>
    </location>
</feature>
<feature type="domain" description="Bulb-type lectin" evidence="19">
    <location>
        <begin position="54"/>
        <end position="178"/>
    </location>
</feature>
<keyword evidence="13" id="KW-0325">Glycoprotein</keyword>
<evidence type="ECO:0000259" key="19">
    <source>
        <dbReference type="PROSITE" id="PS50927"/>
    </source>
</evidence>
<feature type="domain" description="Apple" evidence="20">
    <location>
        <begin position="369"/>
        <end position="450"/>
    </location>
</feature>
<dbReference type="Pfam" id="PF07714">
    <property type="entry name" value="PK_Tyr_Ser-Thr"/>
    <property type="match status" value="1"/>
</dbReference>
<dbReference type="PANTHER" id="PTHR27002:SF1068">
    <property type="entry name" value="RECEPTOR-LIKE SERINE_THREONINE-PROTEIN KINASE"/>
    <property type="match status" value="1"/>
</dbReference>
<feature type="region of interest" description="Disordered" evidence="16">
    <location>
        <begin position="836"/>
        <end position="860"/>
    </location>
</feature>
<keyword evidence="17" id="KW-1133">Transmembrane helix</keyword>
<evidence type="ECO:0000256" key="15">
    <source>
        <dbReference type="ARBA" id="ARBA00048679"/>
    </source>
</evidence>
<evidence type="ECO:0000256" key="12">
    <source>
        <dbReference type="ARBA" id="ARBA00023170"/>
    </source>
</evidence>
<evidence type="ECO:0000256" key="7">
    <source>
        <dbReference type="ARBA" id="ARBA00022729"/>
    </source>
</evidence>
<comment type="caution">
    <text evidence="21">The sequence shown here is derived from an EMBL/GenBank/DDBJ whole genome shotgun (WGS) entry which is preliminary data.</text>
</comment>
<dbReference type="FunFam" id="3.50.4.10:FF:000002">
    <property type="entry name" value="G-type lectin S-receptor-like serine/threonine-protein kinase"/>
    <property type="match status" value="1"/>
</dbReference>
<evidence type="ECO:0000259" key="20">
    <source>
        <dbReference type="PROSITE" id="PS50948"/>
    </source>
</evidence>
<dbReference type="Proteomes" id="UP000594638">
    <property type="component" value="Unassembled WGS sequence"/>
</dbReference>
<evidence type="ECO:0000313" key="22">
    <source>
        <dbReference type="Proteomes" id="UP000594638"/>
    </source>
</evidence>
<dbReference type="FunFam" id="1.10.510.10:FF:000060">
    <property type="entry name" value="G-type lectin S-receptor-like serine/threonine-protein kinase"/>
    <property type="match status" value="1"/>
</dbReference>
<dbReference type="InterPro" id="IPR000858">
    <property type="entry name" value="S_locus_glycoprot_dom"/>
</dbReference>
<dbReference type="PANTHER" id="PTHR27002">
    <property type="entry name" value="RECEPTOR-LIKE SERINE/THREONINE-PROTEIN KINASE SD1-8"/>
    <property type="match status" value="1"/>
</dbReference>
<keyword evidence="9" id="KW-0418">Kinase</keyword>
<dbReference type="CDD" id="cd14066">
    <property type="entry name" value="STKc_IRAK"/>
    <property type="match status" value="1"/>
</dbReference>
<evidence type="ECO:0000256" key="17">
    <source>
        <dbReference type="SAM" id="Phobius"/>
    </source>
</evidence>
<evidence type="ECO:0000313" key="21">
    <source>
        <dbReference type="EMBL" id="CAA2964590.1"/>
    </source>
</evidence>
<keyword evidence="17" id="KW-0812">Transmembrane</keyword>
<keyword evidence="22" id="KW-1185">Reference proteome</keyword>
<name>A0A8S0Q8B2_OLEEU</name>
<dbReference type="CDD" id="cd00028">
    <property type="entry name" value="B_lectin"/>
    <property type="match status" value="1"/>
</dbReference>
<accession>A0A8S0Q8B2</accession>
<sequence>MHIALLCVQRNPEDRPSMSNVVLMLASEGALPKPKEPGFFTERNLFHEVETSSIDTITVNTSLTDGNYVVSSGGTFEMGFFSPDNSINRYIGIWYKQISVKTIVWVANRETPFNDTSGALKLTENGNLVLVNGTDGVVMWSSNSTGGTMSMSPVAQLLDSGNLVIRGSRDGNYTWQSFDHPTDTALPGLKMGKNLVTGVDRILYSRKSNNDPSRGDYMYLMDTHGYPQHMMMTGSTVRFRSGPWNGLAFSGSPGLKTNPIYTFQFVFNQEEVYYSFDLVNPHVYSRLVLDPDGVLRRFSWNNRTQVWTNLVSAPADNCDIYGQCNGYGKCTIGESPICSCLDKFKPKNPKDWLSAVWSDGCVRRTPLNCNSDGFVKYSRVKLPDTRKSWYNLSMSLKECRQMCKNNCSCMAYSNIDIRGKGSGCFLWFEDLMDIRYYDGNDGQDIYIRMASSELGSSGLRKKILRACLASLGAVLILCLILISFTWKKKRDREKQQQVQQQLTREGSIGSSSRQFYTAENDNGDLDLPLFDVTTILEATNYFSPGNKIGEGGFGPVYKGVLRKGKEIAVKRLSKYSIQGDDEFKNEVILIAKLQHRNLVNLIGCCIHEEEKILIYEFMPNNSLDTYIFDKDRGRLLDWEKRFQIINGIARGLLYLHQDSRLRIIHRDLKAGNILLDADMNPKISDFGMARSFGGNEIEANTRRVVGTYGYMSPEYVVDGHFSVKSDIFSFGVLILEIISGQKNRGFFHQDHHHNLLGHAWILHNEGRSLELIDSHLAQSCYLSEVLRSMHVALLCVQRNPEDRPNMSNVVLMLASAGALPKPKEPGFFTERNSFHGFETSSSKPTVSSANELSFTEMEGR</sequence>
<evidence type="ECO:0000256" key="1">
    <source>
        <dbReference type="ARBA" id="ARBA00004251"/>
    </source>
</evidence>
<comment type="subcellular location">
    <subcellularLocation>
        <location evidence="1">Cell membrane</location>
        <topology evidence="1">Single-pass type I membrane protein</topology>
    </subcellularLocation>
</comment>
<dbReference type="GO" id="GO:0005524">
    <property type="term" value="F:ATP binding"/>
    <property type="evidence" value="ECO:0007669"/>
    <property type="project" value="UniProtKB-KW"/>
</dbReference>
<evidence type="ECO:0000256" key="14">
    <source>
        <dbReference type="ARBA" id="ARBA00047899"/>
    </source>
</evidence>
<keyword evidence="3" id="KW-1003">Cell membrane</keyword>
<feature type="compositionally biased region" description="Polar residues" evidence="16">
    <location>
        <begin position="838"/>
        <end position="853"/>
    </location>
</feature>
<dbReference type="InterPro" id="IPR001245">
    <property type="entry name" value="Ser-Thr/Tyr_kinase_cat_dom"/>
</dbReference>
<comment type="catalytic activity">
    <reaction evidence="14">
        <text>L-threonyl-[protein] + ATP = O-phospho-L-threonyl-[protein] + ADP + H(+)</text>
        <dbReference type="Rhea" id="RHEA:46608"/>
        <dbReference type="Rhea" id="RHEA-COMP:11060"/>
        <dbReference type="Rhea" id="RHEA-COMP:11605"/>
        <dbReference type="ChEBI" id="CHEBI:15378"/>
        <dbReference type="ChEBI" id="CHEBI:30013"/>
        <dbReference type="ChEBI" id="CHEBI:30616"/>
        <dbReference type="ChEBI" id="CHEBI:61977"/>
        <dbReference type="ChEBI" id="CHEBI:456216"/>
        <dbReference type="EC" id="2.7.11.1"/>
    </reaction>
</comment>
<evidence type="ECO:0000256" key="11">
    <source>
        <dbReference type="ARBA" id="ARBA00023157"/>
    </source>
</evidence>
<evidence type="ECO:0000256" key="3">
    <source>
        <dbReference type="ARBA" id="ARBA00022475"/>
    </source>
</evidence>
<keyword evidence="4" id="KW-0723">Serine/threonine-protein kinase</keyword>
<keyword evidence="10" id="KW-0067">ATP-binding</keyword>
<dbReference type="InterPro" id="IPR036426">
    <property type="entry name" value="Bulb-type_lectin_dom_sf"/>
</dbReference>
<organism evidence="21 22">
    <name type="scientific">Olea europaea subsp. europaea</name>
    <dbReference type="NCBI Taxonomy" id="158383"/>
    <lineage>
        <taxon>Eukaryota</taxon>
        <taxon>Viridiplantae</taxon>
        <taxon>Streptophyta</taxon>
        <taxon>Embryophyta</taxon>
        <taxon>Tracheophyta</taxon>
        <taxon>Spermatophyta</taxon>
        <taxon>Magnoliopsida</taxon>
        <taxon>eudicotyledons</taxon>
        <taxon>Gunneridae</taxon>
        <taxon>Pentapetalae</taxon>
        <taxon>asterids</taxon>
        <taxon>lamiids</taxon>
        <taxon>Lamiales</taxon>
        <taxon>Oleaceae</taxon>
        <taxon>Oleeae</taxon>
        <taxon>Olea</taxon>
    </lineage>
</organism>
<dbReference type="EC" id="2.7.11.1" evidence="2"/>
<dbReference type="Pfam" id="PF01453">
    <property type="entry name" value="B_lectin"/>
    <property type="match status" value="1"/>
</dbReference>
<dbReference type="Gene3D" id="2.90.10.10">
    <property type="entry name" value="Bulb-type lectin domain"/>
    <property type="match status" value="1"/>
</dbReference>
<dbReference type="InterPro" id="IPR011009">
    <property type="entry name" value="Kinase-like_dom_sf"/>
</dbReference>
<gene>
    <name evidence="21" type="ORF">OLEA9_A052518</name>
</gene>
<dbReference type="InterPro" id="IPR003609">
    <property type="entry name" value="Pan_app"/>
</dbReference>
<feature type="domain" description="Protein kinase" evidence="18">
    <location>
        <begin position="542"/>
        <end position="827"/>
    </location>
</feature>
<dbReference type="Gramene" id="OE9A052518T1">
    <property type="protein sequence ID" value="OE9A052518C1"/>
    <property type="gene ID" value="OE9A052518"/>
</dbReference>
<evidence type="ECO:0000256" key="2">
    <source>
        <dbReference type="ARBA" id="ARBA00012513"/>
    </source>
</evidence>
<dbReference type="PROSITE" id="PS00108">
    <property type="entry name" value="PROTEIN_KINASE_ST"/>
    <property type="match status" value="1"/>
</dbReference>
<keyword evidence="8" id="KW-0547">Nucleotide-binding</keyword>
<dbReference type="SMART" id="SM00473">
    <property type="entry name" value="PAN_AP"/>
    <property type="match status" value="1"/>
</dbReference>
<dbReference type="GO" id="GO:0004674">
    <property type="term" value="F:protein serine/threonine kinase activity"/>
    <property type="evidence" value="ECO:0007669"/>
    <property type="project" value="UniProtKB-KW"/>
</dbReference>
<evidence type="ECO:0000256" key="10">
    <source>
        <dbReference type="ARBA" id="ARBA00022840"/>
    </source>
</evidence>
<keyword evidence="5" id="KW-0597">Phosphoprotein</keyword>
<dbReference type="PROSITE" id="PS50927">
    <property type="entry name" value="BULB_LECTIN"/>
    <property type="match status" value="1"/>
</dbReference>
<dbReference type="EMBL" id="CACTIH010001825">
    <property type="protein sequence ID" value="CAA2964590.1"/>
    <property type="molecule type" value="Genomic_DNA"/>
</dbReference>
<proteinExistence type="predicted"/>
<dbReference type="InterPro" id="IPR000719">
    <property type="entry name" value="Prot_kinase_dom"/>
</dbReference>
<evidence type="ECO:0000256" key="4">
    <source>
        <dbReference type="ARBA" id="ARBA00022527"/>
    </source>
</evidence>
<keyword evidence="7" id="KW-0732">Signal</keyword>
<dbReference type="AlphaFoldDB" id="A0A8S0Q8B2"/>
<dbReference type="Gene3D" id="1.10.510.10">
    <property type="entry name" value="Transferase(Phosphotransferase) domain 1"/>
    <property type="match status" value="1"/>
</dbReference>
<dbReference type="PROSITE" id="PS50948">
    <property type="entry name" value="PAN"/>
    <property type="match status" value="1"/>
</dbReference>
<keyword evidence="12" id="KW-0675">Receptor</keyword>
<dbReference type="GO" id="GO:0005886">
    <property type="term" value="C:plasma membrane"/>
    <property type="evidence" value="ECO:0007669"/>
    <property type="project" value="UniProtKB-SubCell"/>
</dbReference>
<dbReference type="PROSITE" id="PS50011">
    <property type="entry name" value="PROTEIN_KINASE_DOM"/>
    <property type="match status" value="1"/>
</dbReference>
<protein>
    <recommendedName>
        <fullName evidence="2">non-specific serine/threonine protein kinase</fullName>
        <ecNumber evidence="2">2.7.11.1</ecNumber>
    </recommendedName>
</protein>
<evidence type="ECO:0000256" key="8">
    <source>
        <dbReference type="ARBA" id="ARBA00022741"/>
    </source>
</evidence>
<evidence type="ECO:0000259" key="18">
    <source>
        <dbReference type="PROSITE" id="PS50011"/>
    </source>
</evidence>
<dbReference type="SUPFAM" id="SSF56112">
    <property type="entry name" value="Protein kinase-like (PK-like)"/>
    <property type="match status" value="1"/>
</dbReference>
<dbReference type="SMART" id="SM00108">
    <property type="entry name" value="B_lectin"/>
    <property type="match status" value="1"/>
</dbReference>
<dbReference type="FunFam" id="2.90.10.10:FF:000001">
    <property type="entry name" value="G-type lectin S-receptor-like serine/threonine-protein kinase"/>
    <property type="match status" value="1"/>
</dbReference>
<dbReference type="InterPro" id="IPR008271">
    <property type="entry name" value="Ser/Thr_kinase_AS"/>
</dbReference>
<evidence type="ECO:0000256" key="9">
    <source>
        <dbReference type="ARBA" id="ARBA00022777"/>
    </source>
</evidence>
<reference evidence="21 22" key="1">
    <citation type="submission" date="2019-12" db="EMBL/GenBank/DDBJ databases">
        <authorList>
            <person name="Alioto T."/>
            <person name="Alioto T."/>
            <person name="Gomez Garrido J."/>
        </authorList>
    </citation>
    <scope>NUCLEOTIDE SEQUENCE [LARGE SCALE GENOMIC DNA]</scope>
</reference>
<keyword evidence="6" id="KW-0808">Transferase</keyword>
<dbReference type="Gene3D" id="3.50.4.10">
    <property type="entry name" value="Hepatocyte Growth Factor"/>
    <property type="match status" value="1"/>
</dbReference>
<dbReference type="FunFam" id="3.30.200.20:FF:000195">
    <property type="entry name" value="G-type lectin S-receptor-like serine/threonine-protein kinase"/>
    <property type="match status" value="1"/>
</dbReference>
<dbReference type="OrthoDB" id="785331at2759"/>
<dbReference type="Pfam" id="PF00954">
    <property type="entry name" value="S_locus_glycop"/>
    <property type="match status" value="1"/>
</dbReference>
<keyword evidence="17" id="KW-0472">Membrane</keyword>
<evidence type="ECO:0000256" key="13">
    <source>
        <dbReference type="ARBA" id="ARBA00023180"/>
    </source>
</evidence>
<dbReference type="Pfam" id="PF08276">
    <property type="entry name" value="PAN_2"/>
    <property type="match status" value="1"/>
</dbReference>
<evidence type="ECO:0000256" key="5">
    <source>
        <dbReference type="ARBA" id="ARBA00022553"/>
    </source>
</evidence>
<dbReference type="CDD" id="cd01098">
    <property type="entry name" value="PAN_AP_plant"/>
    <property type="match status" value="1"/>
</dbReference>
<dbReference type="SMART" id="SM00220">
    <property type="entry name" value="S_TKc"/>
    <property type="match status" value="1"/>
</dbReference>
<comment type="catalytic activity">
    <reaction evidence="15">
        <text>L-seryl-[protein] + ATP = O-phospho-L-seryl-[protein] + ADP + H(+)</text>
        <dbReference type="Rhea" id="RHEA:17989"/>
        <dbReference type="Rhea" id="RHEA-COMP:9863"/>
        <dbReference type="Rhea" id="RHEA-COMP:11604"/>
        <dbReference type="ChEBI" id="CHEBI:15378"/>
        <dbReference type="ChEBI" id="CHEBI:29999"/>
        <dbReference type="ChEBI" id="CHEBI:30616"/>
        <dbReference type="ChEBI" id="CHEBI:83421"/>
        <dbReference type="ChEBI" id="CHEBI:456216"/>
        <dbReference type="EC" id="2.7.11.1"/>
    </reaction>
</comment>